<evidence type="ECO:0000256" key="1">
    <source>
        <dbReference type="SAM" id="Phobius"/>
    </source>
</evidence>
<sequence length="485" mass="54670">MKIRTNKSTFFFFFIILFSFCLSFIPTALAGEIDNPIITTDILAVQVGGFQDTTTDDGRGKIDISKGGYDLISFENMGMVPGSYDEVSKQAIYRARVVFGFEVNAWTSATFNDIYPKINIDNTVKTPYLQTAVWHHIGLHILPIGAYLGSSKTYSIEYRSIDYGTTTKRLFNIFGILRITDVVDVPNSYLLHDYHGTIPTTITISPGLRFSGAITVGGQTFSVPTLTSDIIYTQIKNVRGGEAGGYEDRYSDQGMDTASVLLTLADKNEYSTTIQKIVDWFNDGNVGRIANKKNESITIQQSIIDKSHSNDRYDSINIGNSFSFNIPVHIRPGVTKLRNYFDLTTGTFRWFADGHWNMNPSITTKTIQRDVSVSVQNVFIHYDFEVISDLFMTTQFTAELSQSFLNDPNLEISDMIWDKSIWGDKIVEIVLTKTPSIWDILIMILTIVAIIVVAYFVFKYLRSRRRKQGRSIQIFTGSGSKKVSK</sequence>
<protein>
    <submittedName>
        <fullName evidence="2">Uncharacterized protein</fullName>
    </submittedName>
</protein>
<dbReference type="AlphaFoldDB" id="A0A0F9MG24"/>
<keyword evidence="1" id="KW-0812">Transmembrane</keyword>
<keyword evidence="1" id="KW-0472">Membrane</keyword>
<keyword evidence="1" id="KW-1133">Transmembrane helix</keyword>
<gene>
    <name evidence="2" type="ORF">LCGC14_1093470</name>
</gene>
<comment type="caution">
    <text evidence="2">The sequence shown here is derived from an EMBL/GenBank/DDBJ whole genome shotgun (WGS) entry which is preliminary data.</text>
</comment>
<name>A0A0F9MG24_9ZZZZ</name>
<reference evidence="2" key="1">
    <citation type="journal article" date="2015" name="Nature">
        <title>Complex archaea that bridge the gap between prokaryotes and eukaryotes.</title>
        <authorList>
            <person name="Spang A."/>
            <person name="Saw J.H."/>
            <person name="Jorgensen S.L."/>
            <person name="Zaremba-Niedzwiedzka K."/>
            <person name="Martijn J."/>
            <person name="Lind A.E."/>
            <person name="van Eijk R."/>
            <person name="Schleper C."/>
            <person name="Guy L."/>
            <person name="Ettema T.J."/>
        </authorList>
    </citation>
    <scope>NUCLEOTIDE SEQUENCE</scope>
</reference>
<organism evidence="2">
    <name type="scientific">marine sediment metagenome</name>
    <dbReference type="NCBI Taxonomy" id="412755"/>
    <lineage>
        <taxon>unclassified sequences</taxon>
        <taxon>metagenomes</taxon>
        <taxon>ecological metagenomes</taxon>
    </lineage>
</organism>
<feature type="transmembrane region" description="Helical" evidence="1">
    <location>
        <begin position="437"/>
        <end position="458"/>
    </location>
</feature>
<dbReference type="EMBL" id="LAZR01004873">
    <property type="protein sequence ID" value="KKN04824.1"/>
    <property type="molecule type" value="Genomic_DNA"/>
</dbReference>
<proteinExistence type="predicted"/>
<accession>A0A0F9MG24</accession>
<evidence type="ECO:0000313" key="2">
    <source>
        <dbReference type="EMBL" id="KKN04824.1"/>
    </source>
</evidence>